<protein>
    <recommendedName>
        <fullName evidence="3">KAP NTPase domain-containing protein</fullName>
    </recommendedName>
</protein>
<accession>A0ABY7QRQ0</accession>
<dbReference type="Gene3D" id="3.40.50.300">
    <property type="entry name" value="P-loop containing nucleotide triphosphate hydrolases"/>
    <property type="match status" value="1"/>
</dbReference>
<evidence type="ECO:0008006" key="3">
    <source>
        <dbReference type="Google" id="ProtNLM"/>
    </source>
</evidence>
<gene>
    <name evidence="1" type="ORF">PFY12_06000</name>
</gene>
<dbReference type="Proteomes" id="UP001210978">
    <property type="component" value="Chromosome"/>
</dbReference>
<keyword evidence="2" id="KW-1185">Reference proteome</keyword>
<dbReference type="InterPro" id="IPR027417">
    <property type="entry name" value="P-loop_NTPase"/>
</dbReference>
<dbReference type="EMBL" id="CP115859">
    <property type="protein sequence ID" value="WBV61671.1"/>
    <property type="molecule type" value="Genomic_DNA"/>
</dbReference>
<proteinExistence type="predicted"/>
<reference evidence="1 2" key="1">
    <citation type="submission" date="2023-01" db="EMBL/GenBank/DDBJ databases">
        <title>Complete genome of Chryseobacterium camelliae VAN22-5A.</title>
        <authorList>
            <person name="Zong G."/>
            <person name="Cao G."/>
        </authorList>
    </citation>
    <scope>NUCLEOTIDE SEQUENCE [LARGE SCALE GENOMIC DNA]</scope>
    <source>
        <strain evidence="1 2">VAN22-5A</strain>
    </source>
</reference>
<evidence type="ECO:0000313" key="1">
    <source>
        <dbReference type="EMBL" id="WBV61671.1"/>
    </source>
</evidence>
<dbReference type="RefSeq" id="WP_271149943.1">
    <property type="nucleotide sequence ID" value="NZ_CP115859.1"/>
</dbReference>
<evidence type="ECO:0000313" key="2">
    <source>
        <dbReference type="Proteomes" id="UP001210978"/>
    </source>
</evidence>
<sequence length="628" mass="74544">MKELEGIIKFYLDNETNNAILITGDYGIGKTYYYKNILSEEIAKKETYHDASKKYKPILVSLFGLSTLEDIQTQIFLSLYPILENKKVKIGAAIGKTFLKAIMNFKDWGNYYEIISEVGINKKDLISFNNLVICFDDLERVSPNFQIEELIGFINSLTESNNAKIIIIANENQINKENFIHLKEKVIGNTIEYTPDIETVYDSLISKKYNGMPTYKKFLVEQKEYILQNFAPYTNNIRTLHFILTYYHNIHSYLSLNSTNYKFINENIHTIFNLTLKFIITVAIEYKKGALSFRKKTDIDNSNFDISDISLEKLNFKRYIQNNQEELPKSYKEIFLEKYYDKEQYVYFESIFNFITGGNIFDEKLFIQELMIHYNVKNDIIPSHYKVFNKLKYPEVFNLNNNDYIKLTKELLKYSDAGLFNIGDYITVFYYIARFNNPLKFRSLEKIEKRIIKGIRKGKNNYEYIPTLEMFLTINKNAEYYTNYLNIKKVIIAINNEKKRMVEKIESENLQKLYNNDFDSFKENLLNKEYSPILNSLDAGKFYTFYMNAELSTKWKINSLLKHRYRQNLYEILNNELQFLEVIYIKVQNKTKRIANSGLEFFVYDDFKNTLYNTIENMKNFKTPLDDI</sequence>
<dbReference type="SUPFAM" id="SSF52540">
    <property type="entry name" value="P-loop containing nucleoside triphosphate hydrolases"/>
    <property type="match status" value="1"/>
</dbReference>
<name>A0ABY7QRQ0_9FLAO</name>
<organism evidence="1 2">
    <name type="scientific">Chryseobacterium camelliae</name>
    <dbReference type="NCBI Taxonomy" id="1265445"/>
    <lineage>
        <taxon>Bacteria</taxon>
        <taxon>Pseudomonadati</taxon>
        <taxon>Bacteroidota</taxon>
        <taxon>Flavobacteriia</taxon>
        <taxon>Flavobacteriales</taxon>
        <taxon>Weeksellaceae</taxon>
        <taxon>Chryseobacterium group</taxon>
        <taxon>Chryseobacterium</taxon>
    </lineage>
</organism>